<dbReference type="Proteomes" id="UP000324800">
    <property type="component" value="Unassembled WGS sequence"/>
</dbReference>
<dbReference type="AlphaFoldDB" id="A0A5J4Q7U8"/>
<reference evidence="1 2" key="1">
    <citation type="submission" date="2019-03" db="EMBL/GenBank/DDBJ databases">
        <title>Single cell metagenomics reveals metabolic interactions within the superorganism composed of flagellate Streblomastix strix and complex community of Bacteroidetes bacteria on its surface.</title>
        <authorList>
            <person name="Treitli S.C."/>
            <person name="Kolisko M."/>
            <person name="Husnik F."/>
            <person name="Keeling P."/>
            <person name="Hampl V."/>
        </authorList>
    </citation>
    <scope>NUCLEOTIDE SEQUENCE [LARGE SCALE GENOMIC DNA]</scope>
    <source>
        <strain evidence="1">ST1C</strain>
    </source>
</reference>
<protein>
    <submittedName>
        <fullName evidence="1">Uncharacterized protein</fullName>
    </submittedName>
</protein>
<proteinExistence type="predicted"/>
<gene>
    <name evidence="1" type="ORF">EZS28_055051</name>
</gene>
<accession>A0A5J4Q7U8</accession>
<evidence type="ECO:0000313" key="1">
    <source>
        <dbReference type="EMBL" id="KAA6317727.1"/>
    </source>
</evidence>
<name>A0A5J4Q7U8_9EUKA</name>
<dbReference type="EMBL" id="SNRW01046507">
    <property type="protein sequence ID" value="KAA6317727.1"/>
    <property type="molecule type" value="Genomic_DNA"/>
</dbReference>
<organism evidence="1 2">
    <name type="scientific">Streblomastix strix</name>
    <dbReference type="NCBI Taxonomy" id="222440"/>
    <lineage>
        <taxon>Eukaryota</taxon>
        <taxon>Metamonada</taxon>
        <taxon>Preaxostyla</taxon>
        <taxon>Oxymonadida</taxon>
        <taxon>Streblomastigidae</taxon>
        <taxon>Streblomastix</taxon>
    </lineage>
</organism>
<sequence>MFSTQGASNFEYFECLQDGALIDAIRTIPLFQSNSGQLILQDGYIHDIVLSDCSLIQITGQSLLSTATVEIIHCRFERISLHKATDFDPV</sequence>
<evidence type="ECO:0000313" key="2">
    <source>
        <dbReference type="Proteomes" id="UP000324800"/>
    </source>
</evidence>
<comment type="caution">
    <text evidence="1">The sequence shown here is derived from an EMBL/GenBank/DDBJ whole genome shotgun (WGS) entry which is preliminary data.</text>
</comment>